<name>A0A1E5C7L5_9GAMM</name>
<dbReference type="AlphaFoldDB" id="A0A1E5C7L5"/>
<evidence type="ECO:0008006" key="4">
    <source>
        <dbReference type="Google" id="ProtNLM"/>
    </source>
</evidence>
<evidence type="ECO:0000313" key="2">
    <source>
        <dbReference type="EMBL" id="OEE61493.1"/>
    </source>
</evidence>
<dbReference type="Proteomes" id="UP000095039">
    <property type="component" value="Unassembled WGS sequence"/>
</dbReference>
<evidence type="ECO:0000256" key="1">
    <source>
        <dbReference type="SAM" id="Phobius"/>
    </source>
</evidence>
<comment type="caution">
    <text evidence="2">The sequence shown here is derived from an EMBL/GenBank/DDBJ whole genome shotgun (WGS) entry which is preliminary data.</text>
</comment>
<dbReference type="EMBL" id="AJWN02000046">
    <property type="protein sequence ID" value="OEE61493.1"/>
    <property type="molecule type" value="Genomic_DNA"/>
</dbReference>
<accession>A0A1E5C7L5</accession>
<keyword evidence="1" id="KW-0472">Membrane</keyword>
<evidence type="ECO:0000313" key="3">
    <source>
        <dbReference type="Proteomes" id="UP000095039"/>
    </source>
</evidence>
<keyword evidence="1" id="KW-0812">Transmembrane</keyword>
<sequence length="172" mass="19241">MRIGIPTWAVVAIGLVLNIVAALMTNFVIDGLGEQSASVIETQTNNNQLIQLSWQQLDALERRRETILVILAVKPDMGSLPLPFSRRLLQSFNDMSETAVTQHNMPLIMDAIDQQQDLLRNKIDTLYLDNLQLADSQRDLGSKISAYRNLALFLQVLGLALIMARDLSRKPS</sequence>
<protein>
    <recommendedName>
        <fullName evidence="4">DNA mismatch repair protein</fullName>
    </recommendedName>
</protein>
<dbReference type="RefSeq" id="WP_016959895.1">
    <property type="nucleotide sequence ID" value="NZ_AJWN02000046.1"/>
</dbReference>
<feature type="transmembrane region" description="Helical" evidence="1">
    <location>
        <begin position="7"/>
        <end position="29"/>
    </location>
</feature>
<reference evidence="2 3" key="1">
    <citation type="journal article" date="2012" name="Science">
        <title>Ecological populations of bacteria act as socially cohesive units of antibiotic production and resistance.</title>
        <authorList>
            <person name="Cordero O.X."/>
            <person name="Wildschutte H."/>
            <person name="Kirkup B."/>
            <person name="Proehl S."/>
            <person name="Ngo L."/>
            <person name="Hussain F."/>
            <person name="Le Roux F."/>
            <person name="Mincer T."/>
            <person name="Polz M.F."/>
        </authorList>
    </citation>
    <scope>NUCLEOTIDE SEQUENCE [LARGE SCALE GENOMIC DNA]</scope>
    <source>
        <strain evidence="2 3">FF-454</strain>
    </source>
</reference>
<organism evidence="2 3">
    <name type="scientific">Enterovibrio norvegicus FF-454</name>
    <dbReference type="NCBI Taxonomy" id="1185651"/>
    <lineage>
        <taxon>Bacteria</taxon>
        <taxon>Pseudomonadati</taxon>
        <taxon>Pseudomonadota</taxon>
        <taxon>Gammaproteobacteria</taxon>
        <taxon>Vibrionales</taxon>
        <taxon>Vibrionaceae</taxon>
        <taxon>Enterovibrio</taxon>
    </lineage>
</organism>
<gene>
    <name evidence="2" type="ORF">A1OK_09050</name>
</gene>
<keyword evidence="1" id="KW-1133">Transmembrane helix</keyword>
<proteinExistence type="predicted"/>
<keyword evidence="3" id="KW-1185">Reference proteome</keyword>